<organism evidence="18 19">
    <name type="scientific">Paenibacillus agilis</name>
    <dbReference type="NCBI Taxonomy" id="3020863"/>
    <lineage>
        <taxon>Bacteria</taxon>
        <taxon>Bacillati</taxon>
        <taxon>Bacillota</taxon>
        <taxon>Bacilli</taxon>
        <taxon>Bacillales</taxon>
        <taxon>Paenibacillaceae</taxon>
        <taxon>Paenibacillus</taxon>
    </lineage>
</organism>
<dbReference type="GO" id="GO:0005524">
    <property type="term" value="F:ATP binding"/>
    <property type="evidence" value="ECO:0007669"/>
    <property type="project" value="UniProtKB-KW"/>
</dbReference>
<feature type="domain" description="HAMP" evidence="17">
    <location>
        <begin position="184"/>
        <end position="235"/>
    </location>
</feature>
<evidence type="ECO:0000256" key="1">
    <source>
        <dbReference type="ARBA" id="ARBA00000085"/>
    </source>
</evidence>
<dbReference type="SUPFAM" id="SSF158472">
    <property type="entry name" value="HAMP domain-like"/>
    <property type="match status" value="1"/>
</dbReference>
<dbReference type="Pfam" id="PF00672">
    <property type="entry name" value="HAMP"/>
    <property type="match status" value="1"/>
</dbReference>
<dbReference type="CDD" id="cd06225">
    <property type="entry name" value="HAMP"/>
    <property type="match status" value="1"/>
</dbReference>
<dbReference type="EMBL" id="VNJK01000001">
    <property type="protein sequence ID" value="TVX94722.1"/>
    <property type="molecule type" value="Genomic_DNA"/>
</dbReference>
<dbReference type="SUPFAM" id="SSF55874">
    <property type="entry name" value="ATPase domain of HSP90 chaperone/DNA topoisomerase II/histidine kinase"/>
    <property type="match status" value="1"/>
</dbReference>
<dbReference type="AlphaFoldDB" id="A0A559J4C9"/>
<dbReference type="Pfam" id="PF00512">
    <property type="entry name" value="HisKA"/>
    <property type="match status" value="1"/>
</dbReference>
<proteinExistence type="predicted"/>
<dbReference type="InterPro" id="IPR036890">
    <property type="entry name" value="HATPase_C_sf"/>
</dbReference>
<dbReference type="PANTHER" id="PTHR45528:SF1">
    <property type="entry name" value="SENSOR HISTIDINE KINASE CPXA"/>
    <property type="match status" value="1"/>
</dbReference>
<dbReference type="SMART" id="SM00387">
    <property type="entry name" value="HATPase_c"/>
    <property type="match status" value="1"/>
</dbReference>
<keyword evidence="13 15" id="KW-0472">Membrane</keyword>
<dbReference type="PROSITE" id="PS50885">
    <property type="entry name" value="HAMP"/>
    <property type="match status" value="1"/>
</dbReference>
<dbReference type="InterPro" id="IPR003661">
    <property type="entry name" value="HisK_dim/P_dom"/>
</dbReference>
<evidence type="ECO:0000313" key="18">
    <source>
        <dbReference type="EMBL" id="TVX94722.1"/>
    </source>
</evidence>
<dbReference type="Gene3D" id="3.30.565.10">
    <property type="entry name" value="Histidine kinase-like ATPase, C-terminal domain"/>
    <property type="match status" value="1"/>
</dbReference>
<dbReference type="Gene3D" id="1.10.287.130">
    <property type="match status" value="1"/>
</dbReference>
<sequence>MNKIGRKLFLNIAFIIAFVYVLSFLANTYLLPSYFLHEKKTNMAEIMEQLDSMSANSLIADAERISYEQDVTIVYAHHYGNVDDLNGTLRDKFSSRGIAMSKFWITGESIEKLKSGVHVNKLYDQEKLKSRVLVSFVMKDNTVFAVADSIAHAAETINMANQFHTWILLGALVLTLVLVGLFSQRLLRPLDKLKRATEDIANLNFRRVEIKTGDEVESLAHSVNEMSDKLQQAHQELAIRNQNLQGFISNVSHELKTPIALIKAYAAGMRDGYDDGSYLEVIEKQTDDMTTMVETLLELSRLQVESYEAASFDMRELVAQVVDTYTLTLEQRGIELAMHENKDTAYMVFADRAKMLTVWSNLIRNAISYSTNQRIDITLSRQGSVIYCSIKNGVESIDAKQLDFLWEPFYVVEQSRNKQLSGTGLGLSIVKTILLKHQSNFGVRTFNTDIEFYFEVKASSK</sequence>
<evidence type="ECO:0000256" key="3">
    <source>
        <dbReference type="ARBA" id="ARBA00012438"/>
    </source>
</evidence>
<keyword evidence="5" id="KW-0597">Phosphoprotein</keyword>
<dbReference type="SMART" id="SM00304">
    <property type="entry name" value="HAMP"/>
    <property type="match status" value="1"/>
</dbReference>
<dbReference type="GO" id="GO:0000155">
    <property type="term" value="F:phosphorelay sensor kinase activity"/>
    <property type="evidence" value="ECO:0007669"/>
    <property type="project" value="InterPro"/>
</dbReference>
<keyword evidence="8" id="KW-0547">Nucleotide-binding</keyword>
<evidence type="ECO:0000259" key="16">
    <source>
        <dbReference type="PROSITE" id="PS50109"/>
    </source>
</evidence>
<keyword evidence="11 15" id="KW-1133">Transmembrane helix</keyword>
<evidence type="ECO:0000256" key="8">
    <source>
        <dbReference type="ARBA" id="ARBA00022741"/>
    </source>
</evidence>
<keyword evidence="9 18" id="KW-0418">Kinase</keyword>
<evidence type="ECO:0000256" key="9">
    <source>
        <dbReference type="ARBA" id="ARBA00022777"/>
    </source>
</evidence>
<keyword evidence="12" id="KW-0902">Two-component regulatory system</keyword>
<evidence type="ECO:0000256" key="12">
    <source>
        <dbReference type="ARBA" id="ARBA00023012"/>
    </source>
</evidence>
<keyword evidence="7 15" id="KW-0812">Transmembrane</keyword>
<keyword evidence="4" id="KW-1003">Cell membrane</keyword>
<gene>
    <name evidence="18" type="ORF">FPZ44_12710</name>
</gene>
<dbReference type="InterPro" id="IPR003660">
    <property type="entry name" value="HAMP_dom"/>
</dbReference>
<evidence type="ECO:0000256" key="5">
    <source>
        <dbReference type="ARBA" id="ARBA00022553"/>
    </source>
</evidence>
<feature type="coiled-coil region" evidence="14">
    <location>
        <begin position="216"/>
        <end position="243"/>
    </location>
</feature>
<dbReference type="InterPro" id="IPR036097">
    <property type="entry name" value="HisK_dim/P_sf"/>
</dbReference>
<evidence type="ECO:0000256" key="6">
    <source>
        <dbReference type="ARBA" id="ARBA00022679"/>
    </source>
</evidence>
<keyword evidence="14" id="KW-0175">Coiled coil</keyword>
<feature type="domain" description="Histidine kinase" evidence="16">
    <location>
        <begin position="250"/>
        <end position="461"/>
    </location>
</feature>
<dbReference type="SMART" id="SM00388">
    <property type="entry name" value="HisKA"/>
    <property type="match status" value="1"/>
</dbReference>
<dbReference type="OrthoDB" id="9762826at2"/>
<evidence type="ECO:0000256" key="15">
    <source>
        <dbReference type="SAM" id="Phobius"/>
    </source>
</evidence>
<dbReference type="CDD" id="cd00082">
    <property type="entry name" value="HisKA"/>
    <property type="match status" value="1"/>
</dbReference>
<comment type="caution">
    <text evidence="18">The sequence shown here is derived from an EMBL/GenBank/DDBJ whole genome shotgun (WGS) entry which is preliminary data.</text>
</comment>
<evidence type="ECO:0000313" key="19">
    <source>
        <dbReference type="Proteomes" id="UP000318102"/>
    </source>
</evidence>
<dbReference type="PANTHER" id="PTHR45528">
    <property type="entry name" value="SENSOR HISTIDINE KINASE CPXA"/>
    <property type="match status" value="1"/>
</dbReference>
<evidence type="ECO:0000256" key="11">
    <source>
        <dbReference type="ARBA" id="ARBA00022989"/>
    </source>
</evidence>
<dbReference type="GO" id="GO:0005886">
    <property type="term" value="C:plasma membrane"/>
    <property type="evidence" value="ECO:0007669"/>
    <property type="project" value="UniProtKB-SubCell"/>
</dbReference>
<protein>
    <recommendedName>
        <fullName evidence="3">histidine kinase</fullName>
        <ecNumber evidence="3">2.7.13.3</ecNumber>
    </recommendedName>
</protein>
<evidence type="ECO:0000256" key="4">
    <source>
        <dbReference type="ARBA" id="ARBA00022475"/>
    </source>
</evidence>
<dbReference type="SUPFAM" id="SSF47384">
    <property type="entry name" value="Homodimeric domain of signal transducing histidine kinase"/>
    <property type="match status" value="1"/>
</dbReference>
<dbReference type="Gene3D" id="6.10.340.10">
    <property type="match status" value="1"/>
</dbReference>
<dbReference type="CDD" id="cd00075">
    <property type="entry name" value="HATPase"/>
    <property type="match status" value="1"/>
</dbReference>
<evidence type="ECO:0000256" key="10">
    <source>
        <dbReference type="ARBA" id="ARBA00022840"/>
    </source>
</evidence>
<accession>A0A559J4C9</accession>
<dbReference type="PROSITE" id="PS50109">
    <property type="entry name" value="HIS_KIN"/>
    <property type="match status" value="1"/>
</dbReference>
<dbReference type="InterPro" id="IPR050398">
    <property type="entry name" value="HssS/ArlS-like"/>
</dbReference>
<dbReference type="Proteomes" id="UP000318102">
    <property type="component" value="Unassembled WGS sequence"/>
</dbReference>
<evidence type="ECO:0000256" key="2">
    <source>
        <dbReference type="ARBA" id="ARBA00004651"/>
    </source>
</evidence>
<comment type="subcellular location">
    <subcellularLocation>
        <location evidence="2">Cell membrane</location>
        <topology evidence="2">Multi-pass membrane protein</topology>
    </subcellularLocation>
</comment>
<keyword evidence="10" id="KW-0067">ATP-binding</keyword>
<reference evidence="18 19" key="1">
    <citation type="submission" date="2019-07" db="EMBL/GenBank/DDBJ databases">
        <authorList>
            <person name="Kim J."/>
        </authorList>
    </citation>
    <scope>NUCLEOTIDE SEQUENCE [LARGE SCALE GENOMIC DNA]</scope>
    <source>
        <strain evidence="18 19">N4</strain>
    </source>
</reference>
<dbReference type="InterPro" id="IPR005467">
    <property type="entry name" value="His_kinase_dom"/>
</dbReference>
<evidence type="ECO:0000256" key="13">
    <source>
        <dbReference type="ARBA" id="ARBA00023136"/>
    </source>
</evidence>
<evidence type="ECO:0000256" key="14">
    <source>
        <dbReference type="SAM" id="Coils"/>
    </source>
</evidence>
<name>A0A559J4C9_9BACL</name>
<evidence type="ECO:0000259" key="17">
    <source>
        <dbReference type="PROSITE" id="PS50885"/>
    </source>
</evidence>
<dbReference type="InterPro" id="IPR003594">
    <property type="entry name" value="HATPase_dom"/>
</dbReference>
<feature type="transmembrane region" description="Helical" evidence="15">
    <location>
        <begin position="166"/>
        <end position="187"/>
    </location>
</feature>
<feature type="transmembrane region" description="Helical" evidence="15">
    <location>
        <begin position="12"/>
        <end position="31"/>
    </location>
</feature>
<evidence type="ECO:0000256" key="7">
    <source>
        <dbReference type="ARBA" id="ARBA00022692"/>
    </source>
</evidence>
<dbReference type="Pfam" id="PF02518">
    <property type="entry name" value="HATPase_c"/>
    <property type="match status" value="1"/>
</dbReference>
<keyword evidence="19" id="KW-1185">Reference proteome</keyword>
<keyword evidence="6" id="KW-0808">Transferase</keyword>
<comment type="catalytic activity">
    <reaction evidence="1">
        <text>ATP + protein L-histidine = ADP + protein N-phospho-L-histidine.</text>
        <dbReference type="EC" id="2.7.13.3"/>
    </reaction>
</comment>
<dbReference type="EC" id="2.7.13.3" evidence="3"/>